<keyword evidence="2" id="KW-1185">Reference proteome</keyword>
<evidence type="ECO:0000313" key="2">
    <source>
        <dbReference type="Proteomes" id="UP000298327"/>
    </source>
</evidence>
<dbReference type="AlphaFoldDB" id="A0A4Y9YKM3"/>
<dbReference type="EMBL" id="SEOQ01000476">
    <property type="protein sequence ID" value="TFY62177.1"/>
    <property type="molecule type" value="Genomic_DNA"/>
</dbReference>
<dbReference type="Proteomes" id="UP000298327">
    <property type="component" value="Unassembled WGS sequence"/>
</dbReference>
<sequence>MPWYNGEQATAHLRSFLGAYYLVSEEPAFKALWRSYNECQFVDDEGDIVFYRNKQGASVAIPPRDCSSEQTDSDCKALCS</sequence>
<dbReference type="OrthoDB" id="1461976at2759"/>
<evidence type="ECO:0000313" key="1">
    <source>
        <dbReference type="EMBL" id="TFY62177.1"/>
    </source>
</evidence>
<reference evidence="1 2" key="1">
    <citation type="submission" date="2019-02" db="EMBL/GenBank/DDBJ databases">
        <title>Genome sequencing of the rare red list fungi Dentipellis fragilis.</title>
        <authorList>
            <person name="Buettner E."/>
            <person name="Kellner H."/>
        </authorList>
    </citation>
    <scope>NUCLEOTIDE SEQUENCE [LARGE SCALE GENOMIC DNA]</scope>
    <source>
        <strain evidence="1 2">DSM 105465</strain>
    </source>
</reference>
<proteinExistence type="predicted"/>
<organism evidence="1 2">
    <name type="scientific">Dentipellis fragilis</name>
    <dbReference type="NCBI Taxonomy" id="205917"/>
    <lineage>
        <taxon>Eukaryota</taxon>
        <taxon>Fungi</taxon>
        <taxon>Dikarya</taxon>
        <taxon>Basidiomycota</taxon>
        <taxon>Agaricomycotina</taxon>
        <taxon>Agaricomycetes</taxon>
        <taxon>Russulales</taxon>
        <taxon>Hericiaceae</taxon>
        <taxon>Dentipellis</taxon>
    </lineage>
</organism>
<name>A0A4Y9YKM3_9AGAM</name>
<gene>
    <name evidence="1" type="ORF">EVG20_g6797</name>
</gene>
<comment type="caution">
    <text evidence="1">The sequence shown here is derived from an EMBL/GenBank/DDBJ whole genome shotgun (WGS) entry which is preliminary data.</text>
</comment>
<dbReference type="STRING" id="205917.A0A4Y9YKM3"/>
<accession>A0A4Y9YKM3</accession>
<protein>
    <submittedName>
        <fullName evidence="1">Uncharacterized protein</fullName>
    </submittedName>
</protein>